<feature type="domain" description="Metallo-beta-lactamase" evidence="1">
    <location>
        <begin position="23"/>
        <end position="221"/>
    </location>
</feature>
<dbReference type="Gene3D" id="3.60.15.10">
    <property type="entry name" value="Ribonuclease Z/Hydroxyacylglutathione hydrolase-like"/>
    <property type="match status" value="1"/>
</dbReference>
<proteinExistence type="predicted"/>
<name>A0ABT1P6S8_9GAMM</name>
<dbReference type="InterPro" id="IPR036866">
    <property type="entry name" value="RibonucZ/Hydroxyglut_hydro"/>
</dbReference>
<dbReference type="Pfam" id="PF00753">
    <property type="entry name" value="Lactamase_B"/>
    <property type="match status" value="1"/>
</dbReference>
<sequence length="307" mass="34312">MNMQVPLRDEHECEQLLVLGSANVPVYVAPINDREFALFEGGISRDCDLFIDQLQACGIDFKAIRYWFISHKHYDHCGMLCYVAPLMPNIEIVASPATIDGWQSTSTRDVIDRLNATLGTPALARSCQRLDTLPVKAIAPGASFVAGNHLTVTAVATPGHSPDHTCFYDAGRQRLFTGDCLGELDPVTRCWRPLIFDDAEAYLESLRALCDLPVREIVTAHHGIVSPRGDENLIRDCLVHTERCIREIHAADHTEEIAERLHQHWHAVSAPFVPKKLHRSSMQRMVDLILRLPLNASGKHSDLKALM</sequence>
<reference evidence="2" key="1">
    <citation type="thesis" date="2020" institute="Technische Universitat Dresden" country="Dresden, Germany">
        <title>The Agarolytic System of Microbulbifer elongatus PORT2, Isolated from Batu Karas, Pangandaran West Java Indonesia.</title>
        <authorList>
            <person name="Anggraeni S.R."/>
        </authorList>
    </citation>
    <scope>NUCLEOTIDE SEQUENCE</scope>
    <source>
        <strain evidence="2">PORT2</strain>
    </source>
</reference>
<protein>
    <submittedName>
        <fullName evidence="2">MBL fold metallo-hydrolase</fullName>
    </submittedName>
</protein>
<evidence type="ECO:0000313" key="2">
    <source>
        <dbReference type="EMBL" id="MCQ3830714.1"/>
    </source>
</evidence>
<dbReference type="SUPFAM" id="SSF56281">
    <property type="entry name" value="Metallo-hydrolase/oxidoreductase"/>
    <property type="match status" value="1"/>
</dbReference>
<dbReference type="Proteomes" id="UP001205566">
    <property type="component" value="Unassembled WGS sequence"/>
</dbReference>
<dbReference type="InterPro" id="IPR050855">
    <property type="entry name" value="NDM-1-like"/>
</dbReference>
<comment type="caution">
    <text evidence="2">The sequence shown here is derived from an EMBL/GenBank/DDBJ whole genome shotgun (WGS) entry which is preliminary data.</text>
</comment>
<gene>
    <name evidence="2" type="ORF">HXX02_14840</name>
</gene>
<accession>A0ABT1P6S8</accession>
<dbReference type="PANTHER" id="PTHR42951:SF17">
    <property type="entry name" value="METALLO-BETA-LACTAMASE DOMAIN-CONTAINING PROTEIN"/>
    <property type="match status" value="1"/>
</dbReference>
<keyword evidence="3" id="KW-1185">Reference proteome</keyword>
<evidence type="ECO:0000313" key="3">
    <source>
        <dbReference type="Proteomes" id="UP001205566"/>
    </source>
</evidence>
<organism evidence="2 3">
    <name type="scientific">Microbulbifer elongatus</name>
    <dbReference type="NCBI Taxonomy" id="86173"/>
    <lineage>
        <taxon>Bacteria</taxon>
        <taxon>Pseudomonadati</taxon>
        <taxon>Pseudomonadota</taxon>
        <taxon>Gammaproteobacteria</taxon>
        <taxon>Cellvibrionales</taxon>
        <taxon>Microbulbiferaceae</taxon>
        <taxon>Microbulbifer</taxon>
    </lineage>
</organism>
<dbReference type="InterPro" id="IPR001279">
    <property type="entry name" value="Metallo-B-lactamas"/>
</dbReference>
<dbReference type="EMBL" id="JACASI010000037">
    <property type="protein sequence ID" value="MCQ3830714.1"/>
    <property type="molecule type" value="Genomic_DNA"/>
</dbReference>
<dbReference type="SMART" id="SM00849">
    <property type="entry name" value="Lactamase_B"/>
    <property type="match status" value="1"/>
</dbReference>
<evidence type="ECO:0000259" key="1">
    <source>
        <dbReference type="SMART" id="SM00849"/>
    </source>
</evidence>
<dbReference type="PANTHER" id="PTHR42951">
    <property type="entry name" value="METALLO-BETA-LACTAMASE DOMAIN-CONTAINING"/>
    <property type="match status" value="1"/>
</dbReference>